<sequence>MIDILRPAIGLSVLLMAGCASMQVDRDLKHAELSQQYRTAVAQTSSADPGASCITPNGGTAWTNIEFNPTTPIAKLPTGTNAAAFCVRIPDGARAMEMHADAKGGMTYFDLIVLHPSQQFLDGDKQLIKDLPEPKLSPQDTLNGFGLYGVTVLTTELSTARYVLVYVHPASLDGAVDVYTGYHTIPVPYGPYGQVKVRFK</sequence>
<dbReference type="Proteomes" id="UP000515506">
    <property type="component" value="Chromosome"/>
</dbReference>
<proteinExistence type="predicted"/>
<keyword evidence="2" id="KW-1185">Reference proteome</keyword>
<evidence type="ECO:0000313" key="1">
    <source>
        <dbReference type="EMBL" id="QND79599.1"/>
    </source>
</evidence>
<accession>A0ABX6RAN4</accession>
<organism evidence="1 2">
    <name type="scientific">Pseudoxanthomonas mexicana</name>
    <dbReference type="NCBI Taxonomy" id="128785"/>
    <lineage>
        <taxon>Bacteria</taxon>
        <taxon>Pseudomonadati</taxon>
        <taxon>Pseudomonadota</taxon>
        <taxon>Gammaproteobacteria</taxon>
        <taxon>Lysobacterales</taxon>
        <taxon>Lysobacteraceae</taxon>
        <taxon>Pseudoxanthomonas</taxon>
    </lineage>
</organism>
<dbReference type="EMBL" id="CP060028">
    <property type="protein sequence ID" value="QND79599.1"/>
    <property type="molecule type" value="Genomic_DNA"/>
</dbReference>
<evidence type="ECO:0000313" key="2">
    <source>
        <dbReference type="Proteomes" id="UP000515506"/>
    </source>
</evidence>
<reference evidence="1 2" key="1">
    <citation type="submission" date="2020-08" db="EMBL/GenBank/DDBJ databases">
        <title>Streptomycin resistant and MDR strain, P. mexicana.</title>
        <authorList>
            <person name="Ganesh-kumar S."/>
            <person name="Zhe T."/>
            <person name="Yu Z."/>
            <person name="Min Y."/>
        </authorList>
    </citation>
    <scope>NUCLEOTIDE SEQUENCE [LARGE SCALE GENOMIC DNA]</scope>
    <source>
        <strain evidence="1 2">GTZY</strain>
    </source>
</reference>
<evidence type="ECO:0008006" key="3">
    <source>
        <dbReference type="Google" id="ProtNLM"/>
    </source>
</evidence>
<dbReference type="RefSeq" id="WP_185894927.1">
    <property type="nucleotide sequence ID" value="NZ_CP060028.1"/>
</dbReference>
<dbReference type="PROSITE" id="PS51257">
    <property type="entry name" value="PROKAR_LIPOPROTEIN"/>
    <property type="match status" value="1"/>
</dbReference>
<protein>
    <recommendedName>
        <fullName evidence="3">Lipoprotein</fullName>
    </recommendedName>
</protein>
<name>A0ABX6RAN4_PSEMX</name>
<gene>
    <name evidence="1" type="ORF">H4W19_14800</name>
</gene>